<dbReference type="AlphaFoldDB" id="A0A318HTY0"/>
<evidence type="ECO:0000313" key="1">
    <source>
        <dbReference type="EMBL" id="PXX14327.1"/>
    </source>
</evidence>
<reference evidence="1 2" key="1">
    <citation type="submission" date="2018-05" db="EMBL/GenBank/DDBJ databases">
        <title>Genomic Encyclopedia of Type Strains, Phase I: the one thousand microbial genomes (KMG-I) project.</title>
        <authorList>
            <person name="Kyrpides N."/>
        </authorList>
    </citation>
    <scope>NUCLEOTIDE SEQUENCE [LARGE SCALE GENOMIC DNA]</scope>
    <source>
        <strain evidence="1 2">DSM 15611</strain>
    </source>
</reference>
<accession>A0A318HTY0</accession>
<evidence type="ECO:0000313" key="2">
    <source>
        <dbReference type="Proteomes" id="UP000248314"/>
    </source>
</evidence>
<dbReference type="STRING" id="1122991.GCA_000613445_00051"/>
<dbReference type="EMBL" id="QJJX01000092">
    <property type="protein sequence ID" value="PXX14327.1"/>
    <property type="molecule type" value="Genomic_DNA"/>
</dbReference>
<organism evidence="1 2">
    <name type="scientific">Hoylesella shahii DSM 15611 = JCM 12083</name>
    <dbReference type="NCBI Taxonomy" id="1122991"/>
    <lineage>
        <taxon>Bacteria</taxon>
        <taxon>Pseudomonadati</taxon>
        <taxon>Bacteroidota</taxon>
        <taxon>Bacteroidia</taxon>
        <taxon>Bacteroidales</taxon>
        <taxon>Prevotellaceae</taxon>
        <taxon>Hoylesella</taxon>
    </lineage>
</organism>
<dbReference type="Proteomes" id="UP000248314">
    <property type="component" value="Unassembled WGS sequence"/>
</dbReference>
<keyword evidence="2" id="KW-1185">Reference proteome</keyword>
<gene>
    <name evidence="1" type="ORF">EJ73_02901</name>
</gene>
<name>A0A318HTY0_9BACT</name>
<protein>
    <submittedName>
        <fullName evidence="1">Uncharacterized protein</fullName>
    </submittedName>
</protein>
<proteinExistence type="predicted"/>
<sequence>MACYGQTCITDTIEFGKYKLIIPLFQGYRIHEFHYEEGTFRDYYFADSRGLLTIHYGTMVSKPTPVRDKKVP</sequence>
<comment type="caution">
    <text evidence="1">The sequence shown here is derived from an EMBL/GenBank/DDBJ whole genome shotgun (WGS) entry which is preliminary data.</text>
</comment>